<dbReference type="EMBL" id="BPLR01019291">
    <property type="protein sequence ID" value="GIZ05345.1"/>
    <property type="molecule type" value="Genomic_DNA"/>
</dbReference>
<keyword evidence="2" id="KW-1185">Reference proteome</keyword>
<dbReference type="Proteomes" id="UP001054945">
    <property type="component" value="Unassembled WGS sequence"/>
</dbReference>
<accession>A0AAV4YG22</accession>
<reference evidence="1 2" key="1">
    <citation type="submission" date="2021-06" db="EMBL/GenBank/DDBJ databases">
        <title>Caerostris extrusa draft genome.</title>
        <authorList>
            <person name="Kono N."/>
            <person name="Arakawa K."/>
        </authorList>
    </citation>
    <scope>NUCLEOTIDE SEQUENCE [LARGE SCALE GENOMIC DNA]</scope>
</reference>
<dbReference type="AlphaFoldDB" id="A0AAV4YG22"/>
<sequence length="66" mass="7979">MSEEIPYNGKGEKKKDFYTVNVVALREDKLPGEFREEIGCRKTFFNLKRNYVKRLLQQSVRKKDYF</sequence>
<organism evidence="1 2">
    <name type="scientific">Caerostris extrusa</name>
    <name type="common">Bark spider</name>
    <name type="synonym">Caerostris bankana</name>
    <dbReference type="NCBI Taxonomy" id="172846"/>
    <lineage>
        <taxon>Eukaryota</taxon>
        <taxon>Metazoa</taxon>
        <taxon>Ecdysozoa</taxon>
        <taxon>Arthropoda</taxon>
        <taxon>Chelicerata</taxon>
        <taxon>Arachnida</taxon>
        <taxon>Araneae</taxon>
        <taxon>Araneomorphae</taxon>
        <taxon>Entelegynae</taxon>
        <taxon>Araneoidea</taxon>
        <taxon>Araneidae</taxon>
        <taxon>Caerostris</taxon>
    </lineage>
</organism>
<protein>
    <submittedName>
        <fullName evidence="1">Uncharacterized protein</fullName>
    </submittedName>
</protein>
<evidence type="ECO:0000313" key="1">
    <source>
        <dbReference type="EMBL" id="GIZ05345.1"/>
    </source>
</evidence>
<name>A0AAV4YG22_CAEEX</name>
<evidence type="ECO:0000313" key="2">
    <source>
        <dbReference type="Proteomes" id="UP001054945"/>
    </source>
</evidence>
<proteinExistence type="predicted"/>
<gene>
    <name evidence="1" type="ORF">CEXT_609461</name>
</gene>
<comment type="caution">
    <text evidence="1">The sequence shown here is derived from an EMBL/GenBank/DDBJ whole genome shotgun (WGS) entry which is preliminary data.</text>
</comment>